<evidence type="ECO:0000313" key="2">
    <source>
        <dbReference type="Proteomes" id="UP000271241"/>
    </source>
</evidence>
<proteinExistence type="predicted"/>
<protein>
    <submittedName>
        <fullName evidence="1">Uncharacterized protein</fullName>
    </submittedName>
</protein>
<dbReference type="EMBL" id="KZ992595">
    <property type="protein sequence ID" value="RKP08511.1"/>
    <property type="molecule type" value="Genomic_DNA"/>
</dbReference>
<evidence type="ECO:0000313" key="1">
    <source>
        <dbReference type="EMBL" id="RKP08511.1"/>
    </source>
</evidence>
<keyword evidence="2" id="KW-1185">Reference proteome</keyword>
<reference evidence="2" key="1">
    <citation type="journal article" date="2018" name="Nat. Microbiol.">
        <title>Leveraging single-cell genomics to expand the fungal tree of life.</title>
        <authorList>
            <person name="Ahrendt S.R."/>
            <person name="Quandt C.A."/>
            <person name="Ciobanu D."/>
            <person name="Clum A."/>
            <person name="Salamov A."/>
            <person name="Andreopoulos B."/>
            <person name="Cheng J.F."/>
            <person name="Woyke T."/>
            <person name="Pelin A."/>
            <person name="Henrissat B."/>
            <person name="Reynolds N.K."/>
            <person name="Benny G.L."/>
            <person name="Smith M.E."/>
            <person name="James T.Y."/>
            <person name="Grigoriev I.V."/>
        </authorList>
    </citation>
    <scope>NUCLEOTIDE SEQUENCE [LARGE SCALE GENOMIC DNA]</scope>
    <source>
        <strain evidence="2">RSA 1356</strain>
    </source>
</reference>
<dbReference type="AlphaFoldDB" id="A0A4P9XSP0"/>
<organism evidence="1 2">
    <name type="scientific">Thamnocephalis sphaerospora</name>
    <dbReference type="NCBI Taxonomy" id="78915"/>
    <lineage>
        <taxon>Eukaryota</taxon>
        <taxon>Fungi</taxon>
        <taxon>Fungi incertae sedis</taxon>
        <taxon>Zoopagomycota</taxon>
        <taxon>Zoopagomycotina</taxon>
        <taxon>Zoopagomycetes</taxon>
        <taxon>Zoopagales</taxon>
        <taxon>Sigmoideomycetaceae</taxon>
        <taxon>Thamnocephalis</taxon>
    </lineage>
</organism>
<name>A0A4P9XSP0_9FUNG</name>
<gene>
    <name evidence="1" type="ORF">THASP1DRAFT_23507</name>
</gene>
<sequence>MPSASGKRRCSGYDGYGFRVAEERAAVVAERACSVKPRDDARAAAQQCPQAPYAQAIQKAADSPIACPYEAPPHRNRIGYTLMRIRRVRSRMLIYTRVCTGLFTHLATGGGRRRYYHAGLD</sequence>
<accession>A0A4P9XSP0</accession>
<dbReference type="Proteomes" id="UP000271241">
    <property type="component" value="Unassembled WGS sequence"/>
</dbReference>